<organism evidence="3 4">
    <name type="scientific">Pristionchus mayeri</name>
    <dbReference type="NCBI Taxonomy" id="1317129"/>
    <lineage>
        <taxon>Eukaryota</taxon>
        <taxon>Metazoa</taxon>
        <taxon>Ecdysozoa</taxon>
        <taxon>Nematoda</taxon>
        <taxon>Chromadorea</taxon>
        <taxon>Rhabditida</taxon>
        <taxon>Rhabditina</taxon>
        <taxon>Diplogasteromorpha</taxon>
        <taxon>Diplogasteroidea</taxon>
        <taxon>Neodiplogasteridae</taxon>
        <taxon>Pristionchus</taxon>
    </lineage>
</organism>
<feature type="region of interest" description="Disordered" evidence="1">
    <location>
        <begin position="124"/>
        <end position="157"/>
    </location>
</feature>
<feature type="non-terminal residue" evidence="3">
    <location>
        <position position="1"/>
    </location>
</feature>
<feature type="compositionally biased region" description="Low complexity" evidence="1">
    <location>
        <begin position="148"/>
        <end position="157"/>
    </location>
</feature>
<comment type="caution">
    <text evidence="3">The sequence shown here is derived from an EMBL/GenBank/DDBJ whole genome shotgun (WGS) entry which is preliminary data.</text>
</comment>
<evidence type="ECO:0000256" key="2">
    <source>
        <dbReference type="SAM" id="Phobius"/>
    </source>
</evidence>
<feature type="compositionally biased region" description="Low complexity" evidence="1">
    <location>
        <begin position="208"/>
        <end position="217"/>
    </location>
</feature>
<feature type="compositionally biased region" description="Polar residues" evidence="1">
    <location>
        <begin position="228"/>
        <end position="249"/>
    </location>
</feature>
<feature type="region of interest" description="Disordered" evidence="1">
    <location>
        <begin position="315"/>
        <end position="351"/>
    </location>
</feature>
<sequence length="478" mass="52501">QMTTIAALGLLTHPASTYSSSSSEGEKDALCQFEQVTPQPPPPDAMTYHYYAKSYRDPLLAFTKEPSKSELVQRLGTEEPVKYWVCVPNRTLLERATLQLSNPVVQQPLVGFCIDQGSPGHHVASLTPHCVGSPKKPSPSKTKKRKQQQQSPMAAPAAAPAAQLQYLQQVRMMSSGRYFVDEIVLPPVAKHPRSSSGEPELHAFKPFQRPQQQPTQPLMGLDVPKANSPYSNMPSASQLKSSADTSPQPHSHLYTPVSMRSSPADVKSCTDTPPQPLSHLFTPSSMGPAAAGLNFCADSRAQVLPRQGVHQAYHPYQNTPATNRPQPQQLAQRLQQKARKYNDPVAAGLESSDRERAELLKHLAATQPYSSRPPVETKSPPLPVFKLPSPPADSVYRTTQNYAPHSSFQMPSASSTSSTSLSCGSDAPPTMDDYLQQLRQRTPQAQPQSRVQMRDDLSFSLVFGIIDMLFLCFPVVMR</sequence>
<keyword evidence="2" id="KW-1133">Transmembrane helix</keyword>
<feature type="compositionally biased region" description="Pro residues" evidence="1">
    <location>
        <begin position="380"/>
        <end position="391"/>
    </location>
</feature>
<evidence type="ECO:0000256" key="1">
    <source>
        <dbReference type="SAM" id="MobiDB-lite"/>
    </source>
</evidence>
<feature type="region of interest" description="Disordered" evidence="1">
    <location>
        <begin position="208"/>
        <end position="272"/>
    </location>
</feature>
<feature type="compositionally biased region" description="Low complexity" evidence="1">
    <location>
        <begin position="406"/>
        <end position="425"/>
    </location>
</feature>
<keyword evidence="4" id="KW-1185">Reference proteome</keyword>
<dbReference type="AlphaFoldDB" id="A0AAN4ZPG8"/>
<dbReference type="EMBL" id="BTRK01000003">
    <property type="protein sequence ID" value="GMR40755.1"/>
    <property type="molecule type" value="Genomic_DNA"/>
</dbReference>
<reference evidence="4" key="1">
    <citation type="submission" date="2022-10" db="EMBL/GenBank/DDBJ databases">
        <title>Genome assembly of Pristionchus species.</title>
        <authorList>
            <person name="Yoshida K."/>
            <person name="Sommer R.J."/>
        </authorList>
    </citation>
    <scope>NUCLEOTIDE SEQUENCE [LARGE SCALE GENOMIC DNA]</scope>
    <source>
        <strain evidence="4">RS5460</strain>
    </source>
</reference>
<evidence type="ECO:0000313" key="3">
    <source>
        <dbReference type="EMBL" id="GMR40755.1"/>
    </source>
</evidence>
<proteinExistence type="predicted"/>
<dbReference type="Proteomes" id="UP001328107">
    <property type="component" value="Unassembled WGS sequence"/>
</dbReference>
<evidence type="ECO:0000313" key="4">
    <source>
        <dbReference type="Proteomes" id="UP001328107"/>
    </source>
</evidence>
<name>A0AAN4ZPG8_9BILA</name>
<accession>A0AAN4ZPG8</accession>
<feature type="region of interest" description="Disordered" evidence="1">
    <location>
        <begin position="364"/>
        <end position="432"/>
    </location>
</feature>
<keyword evidence="2" id="KW-0472">Membrane</keyword>
<gene>
    <name evidence="3" type="ORF">PMAYCL1PPCAC_10950</name>
</gene>
<keyword evidence="2" id="KW-0812">Transmembrane</keyword>
<protein>
    <submittedName>
        <fullName evidence="3">Uncharacterized protein</fullName>
    </submittedName>
</protein>
<feature type="compositionally biased region" description="Low complexity" evidence="1">
    <location>
        <begin position="325"/>
        <end position="335"/>
    </location>
</feature>
<feature type="transmembrane region" description="Helical" evidence="2">
    <location>
        <begin position="457"/>
        <end position="477"/>
    </location>
</feature>